<dbReference type="Proteomes" id="UP001287356">
    <property type="component" value="Unassembled WGS sequence"/>
</dbReference>
<reference evidence="1" key="1">
    <citation type="journal article" date="2023" name="Mol. Phylogenet. Evol.">
        <title>Genome-scale phylogeny and comparative genomics of the fungal order Sordariales.</title>
        <authorList>
            <person name="Hensen N."/>
            <person name="Bonometti L."/>
            <person name="Westerberg I."/>
            <person name="Brannstrom I.O."/>
            <person name="Guillou S."/>
            <person name="Cros-Aarteil S."/>
            <person name="Calhoun S."/>
            <person name="Haridas S."/>
            <person name="Kuo A."/>
            <person name="Mondo S."/>
            <person name="Pangilinan J."/>
            <person name="Riley R."/>
            <person name="LaButti K."/>
            <person name="Andreopoulos B."/>
            <person name="Lipzen A."/>
            <person name="Chen C."/>
            <person name="Yan M."/>
            <person name="Daum C."/>
            <person name="Ng V."/>
            <person name="Clum A."/>
            <person name="Steindorff A."/>
            <person name="Ohm R.A."/>
            <person name="Martin F."/>
            <person name="Silar P."/>
            <person name="Natvig D.O."/>
            <person name="Lalanne C."/>
            <person name="Gautier V."/>
            <person name="Ament-Velasquez S.L."/>
            <person name="Kruys A."/>
            <person name="Hutchinson M.I."/>
            <person name="Powell A.J."/>
            <person name="Barry K."/>
            <person name="Miller A.N."/>
            <person name="Grigoriev I.V."/>
            <person name="Debuchy R."/>
            <person name="Gladieux P."/>
            <person name="Hiltunen Thoren M."/>
            <person name="Johannesson H."/>
        </authorList>
    </citation>
    <scope>NUCLEOTIDE SEQUENCE</scope>
    <source>
        <strain evidence="1">CBS 958.72</strain>
    </source>
</reference>
<evidence type="ECO:0000313" key="2">
    <source>
        <dbReference type="Proteomes" id="UP001287356"/>
    </source>
</evidence>
<name>A0AAE0MZQ8_9PEZI</name>
<gene>
    <name evidence="1" type="ORF">B0T24DRAFT_420132</name>
</gene>
<proteinExistence type="predicted"/>
<protein>
    <submittedName>
        <fullName evidence="1">Uncharacterized protein</fullName>
    </submittedName>
</protein>
<reference evidence="1" key="2">
    <citation type="submission" date="2023-06" db="EMBL/GenBank/DDBJ databases">
        <authorList>
            <consortium name="Lawrence Berkeley National Laboratory"/>
            <person name="Haridas S."/>
            <person name="Hensen N."/>
            <person name="Bonometti L."/>
            <person name="Westerberg I."/>
            <person name="Brannstrom I.O."/>
            <person name="Guillou S."/>
            <person name="Cros-Aarteil S."/>
            <person name="Calhoun S."/>
            <person name="Kuo A."/>
            <person name="Mondo S."/>
            <person name="Pangilinan J."/>
            <person name="Riley R."/>
            <person name="Labutti K."/>
            <person name="Andreopoulos B."/>
            <person name="Lipzen A."/>
            <person name="Chen C."/>
            <person name="Yanf M."/>
            <person name="Daum C."/>
            <person name="Ng V."/>
            <person name="Clum A."/>
            <person name="Steindorff A."/>
            <person name="Ohm R."/>
            <person name="Martin F."/>
            <person name="Silar P."/>
            <person name="Natvig D."/>
            <person name="Lalanne C."/>
            <person name="Gautier V."/>
            <person name="Ament-Velasquez S.L."/>
            <person name="Kruys A."/>
            <person name="Hutchinson M.I."/>
            <person name="Powell A.J."/>
            <person name="Barry K."/>
            <person name="Miller A.N."/>
            <person name="Grigoriev I.V."/>
            <person name="Debuchy R."/>
            <person name="Gladieux P."/>
            <person name="Thoren M.H."/>
            <person name="Johannesson H."/>
        </authorList>
    </citation>
    <scope>NUCLEOTIDE SEQUENCE</scope>
    <source>
        <strain evidence="1">CBS 958.72</strain>
    </source>
</reference>
<comment type="caution">
    <text evidence="1">The sequence shown here is derived from an EMBL/GenBank/DDBJ whole genome shotgun (WGS) entry which is preliminary data.</text>
</comment>
<evidence type="ECO:0000313" key="1">
    <source>
        <dbReference type="EMBL" id="KAK3364905.1"/>
    </source>
</evidence>
<accession>A0AAE0MZQ8</accession>
<dbReference type="EMBL" id="JAULSN010000009">
    <property type="protein sequence ID" value="KAK3364905.1"/>
    <property type="molecule type" value="Genomic_DNA"/>
</dbReference>
<organism evidence="1 2">
    <name type="scientific">Lasiosphaeria ovina</name>
    <dbReference type="NCBI Taxonomy" id="92902"/>
    <lineage>
        <taxon>Eukaryota</taxon>
        <taxon>Fungi</taxon>
        <taxon>Dikarya</taxon>
        <taxon>Ascomycota</taxon>
        <taxon>Pezizomycotina</taxon>
        <taxon>Sordariomycetes</taxon>
        <taxon>Sordariomycetidae</taxon>
        <taxon>Sordariales</taxon>
        <taxon>Lasiosphaeriaceae</taxon>
        <taxon>Lasiosphaeria</taxon>
    </lineage>
</organism>
<sequence length="74" mass="8533">MSELGHAIYWKGLRAANRSMNEPYFGGDLEMELGDSFIASIFGGWTPVPIEHTRTTSFRWRGTFERGLAWRQHT</sequence>
<keyword evidence="2" id="KW-1185">Reference proteome</keyword>
<dbReference type="AlphaFoldDB" id="A0AAE0MZQ8"/>